<dbReference type="AlphaFoldDB" id="A0A0M0L048"/>
<dbReference type="PATRIC" id="fig|284581.3.peg.4063"/>
<dbReference type="OrthoDB" id="2973258at2"/>
<protein>
    <recommendedName>
        <fullName evidence="4">DUF3886 domain-containing protein</fullName>
    </recommendedName>
</protein>
<organism evidence="2 3">
    <name type="scientific">Priestia koreensis</name>
    <dbReference type="NCBI Taxonomy" id="284581"/>
    <lineage>
        <taxon>Bacteria</taxon>
        <taxon>Bacillati</taxon>
        <taxon>Bacillota</taxon>
        <taxon>Bacilli</taxon>
        <taxon>Bacillales</taxon>
        <taxon>Bacillaceae</taxon>
        <taxon>Priestia</taxon>
    </lineage>
</organism>
<evidence type="ECO:0000313" key="2">
    <source>
        <dbReference type="EMBL" id="KOO44018.1"/>
    </source>
</evidence>
<name>A0A0M0L048_9BACI</name>
<reference evidence="3" key="1">
    <citation type="submission" date="2015-08" db="EMBL/GenBank/DDBJ databases">
        <title>Fjat-14210 dsm16467.</title>
        <authorList>
            <person name="Liu B."/>
            <person name="Wang J."/>
            <person name="Zhu Y."/>
            <person name="Liu G."/>
            <person name="Chen Q."/>
            <person name="Chen Z."/>
            <person name="Lan J."/>
            <person name="Che J."/>
            <person name="Ge C."/>
            <person name="Shi H."/>
            <person name="Pan Z."/>
            <person name="Liu X."/>
        </authorList>
    </citation>
    <scope>NUCLEOTIDE SEQUENCE [LARGE SCALE GENOMIC DNA]</scope>
    <source>
        <strain evidence="3">DSM 16467</strain>
    </source>
</reference>
<feature type="compositionally biased region" description="Polar residues" evidence="1">
    <location>
        <begin position="72"/>
        <end position="82"/>
    </location>
</feature>
<dbReference type="Proteomes" id="UP000037558">
    <property type="component" value="Unassembled WGS sequence"/>
</dbReference>
<evidence type="ECO:0008006" key="4">
    <source>
        <dbReference type="Google" id="ProtNLM"/>
    </source>
</evidence>
<accession>A0A0M0L048</accession>
<feature type="region of interest" description="Disordered" evidence="1">
    <location>
        <begin position="1"/>
        <end position="22"/>
    </location>
</feature>
<feature type="compositionally biased region" description="Basic and acidic residues" evidence="1">
    <location>
        <begin position="36"/>
        <end position="68"/>
    </location>
</feature>
<dbReference type="EMBL" id="LILC01000019">
    <property type="protein sequence ID" value="KOO44018.1"/>
    <property type="molecule type" value="Genomic_DNA"/>
</dbReference>
<evidence type="ECO:0000256" key="1">
    <source>
        <dbReference type="SAM" id="MobiDB-lite"/>
    </source>
</evidence>
<dbReference type="InterPro" id="IPR024980">
    <property type="entry name" value="DUF3886"/>
</dbReference>
<dbReference type="STRING" id="284581.AMD01_14955"/>
<evidence type="ECO:0000313" key="3">
    <source>
        <dbReference type="Proteomes" id="UP000037558"/>
    </source>
</evidence>
<dbReference type="RefSeq" id="WP_053402227.1">
    <property type="nucleotide sequence ID" value="NZ_CP061868.1"/>
</dbReference>
<comment type="caution">
    <text evidence="2">The sequence shown here is derived from an EMBL/GenBank/DDBJ whole genome shotgun (WGS) entry which is preliminary data.</text>
</comment>
<proteinExistence type="predicted"/>
<sequence length="82" mass="9926">MAKKRNNAPSKKKENDSLTLQDQLNEGVWAKLKEKKQSLEAEETKQKEEQLRKQREERKQREKNKSFEELLSESSMNWKEYK</sequence>
<feature type="region of interest" description="Disordered" evidence="1">
    <location>
        <begin position="36"/>
        <end position="82"/>
    </location>
</feature>
<dbReference type="Pfam" id="PF13025">
    <property type="entry name" value="DUF3886"/>
    <property type="match status" value="1"/>
</dbReference>
<keyword evidence="3" id="KW-1185">Reference proteome</keyword>
<gene>
    <name evidence="2" type="ORF">AMD01_14955</name>
</gene>